<protein>
    <submittedName>
        <fullName evidence="2">Uncharacterized protein</fullName>
    </submittedName>
</protein>
<feature type="region of interest" description="Disordered" evidence="1">
    <location>
        <begin position="414"/>
        <end position="433"/>
    </location>
</feature>
<dbReference type="Proteomes" id="UP000054485">
    <property type="component" value="Unassembled WGS sequence"/>
</dbReference>
<dbReference type="EMBL" id="KN835143">
    <property type="protein sequence ID" value="KIK47807.1"/>
    <property type="molecule type" value="Genomic_DNA"/>
</dbReference>
<evidence type="ECO:0000313" key="3">
    <source>
        <dbReference type="Proteomes" id="UP000054485"/>
    </source>
</evidence>
<organism evidence="2 3">
    <name type="scientific">Suillus luteus UH-Slu-Lm8-n1</name>
    <dbReference type="NCBI Taxonomy" id="930992"/>
    <lineage>
        <taxon>Eukaryota</taxon>
        <taxon>Fungi</taxon>
        <taxon>Dikarya</taxon>
        <taxon>Basidiomycota</taxon>
        <taxon>Agaricomycotina</taxon>
        <taxon>Agaricomycetes</taxon>
        <taxon>Agaricomycetidae</taxon>
        <taxon>Boletales</taxon>
        <taxon>Suillineae</taxon>
        <taxon>Suillaceae</taxon>
        <taxon>Suillus</taxon>
    </lineage>
</organism>
<reference evidence="2 3" key="1">
    <citation type="submission" date="2014-04" db="EMBL/GenBank/DDBJ databases">
        <authorList>
            <consortium name="DOE Joint Genome Institute"/>
            <person name="Kuo A."/>
            <person name="Ruytinx J."/>
            <person name="Rineau F."/>
            <person name="Colpaert J."/>
            <person name="Kohler A."/>
            <person name="Nagy L.G."/>
            <person name="Floudas D."/>
            <person name="Copeland A."/>
            <person name="Barry K.W."/>
            <person name="Cichocki N."/>
            <person name="Veneault-Fourrey C."/>
            <person name="LaButti K."/>
            <person name="Lindquist E.A."/>
            <person name="Lipzen A."/>
            <person name="Lundell T."/>
            <person name="Morin E."/>
            <person name="Murat C."/>
            <person name="Sun H."/>
            <person name="Tunlid A."/>
            <person name="Henrissat B."/>
            <person name="Grigoriev I.V."/>
            <person name="Hibbett D.S."/>
            <person name="Martin F."/>
            <person name="Nordberg H.P."/>
            <person name="Cantor M.N."/>
            <person name="Hua S.X."/>
        </authorList>
    </citation>
    <scope>NUCLEOTIDE SEQUENCE [LARGE SCALE GENOMIC DNA]</scope>
    <source>
        <strain evidence="2 3">UH-Slu-Lm8-n1</strain>
    </source>
</reference>
<evidence type="ECO:0000256" key="1">
    <source>
        <dbReference type="SAM" id="MobiDB-lite"/>
    </source>
</evidence>
<keyword evidence="3" id="KW-1185">Reference proteome</keyword>
<sequence>MPLPQRKIVEELLRQPFGPYRDEEVLSEECQSKPGKTLVLKSFQLAYNDEIIGLDESEQPLGTGEVDNRQYRFRGILSIHSPFWLSQLGVKRVEAELNLRANTRSMREGERPPSIITLEGLFNRNTGYLGRTPVPGDDDELELRLKIQGFRNFPALYMTSKLVPDGLFWHSKDCNRTYEVATMDVYTFQLSENFFWRYRLLALMIKIVGEGRTPLEKRTPAWFVTQFLERFAHPASDEHERLIYDSSDSDIINVDEGKTYLPRHPRRIHRRDILGLFAAQSEWFVTDNEVKRKRIFPFKPWNAFRKEVRKARWQAARNNVIWGWPIGREHQPDLESDPDSGEGDDEDDEDGEDTRIVVERNPVIGKTNDIVRRKIDKAKTRRNLPSARRVNEPSPSGSSSDELDPARAHAYMSDFSRGSSSTASDSSDESVDEHLPEFGELIPRQLSQVPELPGPDNRWWCPVPDCGHMVDLQRLTRDDIKALSATTVFYLMEKKWRSIREDERAKKCFFEMVSKHYEGHFADLGLRFIQTRGRVGIDSIRDKRRVQQAVVTVKEEVT</sequence>
<feature type="region of interest" description="Disordered" evidence="1">
    <location>
        <begin position="327"/>
        <end position="404"/>
    </location>
</feature>
<gene>
    <name evidence="2" type="ORF">CY34DRAFT_798891</name>
</gene>
<name>A0A0D0BQ26_9AGAM</name>
<dbReference type="OrthoDB" id="3226250at2759"/>
<feature type="compositionally biased region" description="Low complexity" evidence="1">
    <location>
        <begin position="414"/>
        <end position="425"/>
    </location>
</feature>
<accession>A0A0D0BQ26</accession>
<dbReference type="InParanoid" id="A0A0D0BQ26"/>
<evidence type="ECO:0000313" key="2">
    <source>
        <dbReference type="EMBL" id="KIK47807.1"/>
    </source>
</evidence>
<reference evidence="3" key="2">
    <citation type="submission" date="2015-01" db="EMBL/GenBank/DDBJ databases">
        <title>Evolutionary Origins and Diversification of the Mycorrhizal Mutualists.</title>
        <authorList>
            <consortium name="DOE Joint Genome Institute"/>
            <consortium name="Mycorrhizal Genomics Consortium"/>
            <person name="Kohler A."/>
            <person name="Kuo A."/>
            <person name="Nagy L.G."/>
            <person name="Floudas D."/>
            <person name="Copeland A."/>
            <person name="Barry K.W."/>
            <person name="Cichocki N."/>
            <person name="Veneault-Fourrey C."/>
            <person name="LaButti K."/>
            <person name="Lindquist E.A."/>
            <person name="Lipzen A."/>
            <person name="Lundell T."/>
            <person name="Morin E."/>
            <person name="Murat C."/>
            <person name="Riley R."/>
            <person name="Ohm R."/>
            <person name="Sun H."/>
            <person name="Tunlid A."/>
            <person name="Henrissat B."/>
            <person name="Grigoriev I.V."/>
            <person name="Hibbett D.S."/>
            <person name="Martin F."/>
        </authorList>
    </citation>
    <scope>NUCLEOTIDE SEQUENCE [LARGE SCALE GENOMIC DNA]</scope>
    <source>
        <strain evidence="3">UH-Slu-Lm8-n1</strain>
    </source>
</reference>
<dbReference type="AlphaFoldDB" id="A0A0D0BQ26"/>
<proteinExistence type="predicted"/>
<dbReference type="HOGENOM" id="CLU_032664_0_0_1"/>
<feature type="compositionally biased region" description="Acidic residues" evidence="1">
    <location>
        <begin position="334"/>
        <end position="352"/>
    </location>
</feature>
<dbReference type="STRING" id="930992.A0A0D0BQ26"/>